<dbReference type="InterPro" id="IPR040976">
    <property type="entry name" value="Pkinase_fungal"/>
</dbReference>
<feature type="region of interest" description="Disordered" evidence="1">
    <location>
        <begin position="1"/>
        <end position="23"/>
    </location>
</feature>
<name>A0A165MKZ2_9AGAM</name>
<dbReference type="STRING" id="1314782.A0A165MKZ2"/>
<feature type="non-terminal residue" evidence="3">
    <location>
        <position position="1"/>
    </location>
</feature>
<feature type="domain" description="Fungal-type protein kinase" evidence="2">
    <location>
        <begin position="3"/>
        <end position="56"/>
    </location>
</feature>
<sequence>LNDWDLSKNVRADGANPRQPDRTGTWQFMSAALLISPSKIHEVSDDLESFVHVLVYESVRFLKHDCQSVEQVMKRFFDYYEYESDGEAAG</sequence>
<proteinExistence type="predicted"/>
<feature type="compositionally biased region" description="Basic and acidic residues" evidence="1">
    <location>
        <begin position="1"/>
        <end position="11"/>
    </location>
</feature>
<evidence type="ECO:0000313" key="4">
    <source>
        <dbReference type="Proteomes" id="UP000076761"/>
    </source>
</evidence>
<dbReference type="Proteomes" id="UP000076761">
    <property type="component" value="Unassembled WGS sequence"/>
</dbReference>
<dbReference type="Pfam" id="PF17667">
    <property type="entry name" value="Pkinase_fungal"/>
    <property type="match status" value="1"/>
</dbReference>
<reference evidence="3 4" key="1">
    <citation type="journal article" date="2016" name="Mol. Biol. Evol.">
        <title>Comparative Genomics of Early-Diverging Mushroom-Forming Fungi Provides Insights into the Origins of Lignocellulose Decay Capabilities.</title>
        <authorList>
            <person name="Nagy L.G."/>
            <person name="Riley R."/>
            <person name="Tritt A."/>
            <person name="Adam C."/>
            <person name="Daum C."/>
            <person name="Floudas D."/>
            <person name="Sun H."/>
            <person name="Yadav J.S."/>
            <person name="Pangilinan J."/>
            <person name="Larsson K.H."/>
            <person name="Matsuura K."/>
            <person name="Barry K."/>
            <person name="Labutti K."/>
            <person name="Kuo R."/>
            <person name="Ohm R.A."/>
            <person name="Bhattacharya S.S."/>
            <person name="Shirouzu T."/>
            <person name="Yoshinaga Y."/>
            <person name="Martin F.M."/>
            <person name="Grigoriev I.V."/>
            <person name="Hibbett D.S."/>
        </authorList>
    </citation>
    <scope>NUCLEOTIDE SEQUENCE [LARGE SCALE GENOMIC DNA]</scope>
    <source>
        <strain evidence="3 4">HHB14362 ss-1</strain>
    </source>
</reference>
<keyword evidence="4" id="KW-1185">Reference proteome</keyword>
<evidence type="ECO:0000256" key="1">
    <source>
        <dbReference type="SAM" id="MobiDB-lite"/>
    </source>
</evidence>
<dbReference type="AlphaFoldDB" id="A0A165MKZ2"/>
<organism evidence="3 4">
    <name type="scientific">Neolentinus lepideus HHB14362 ss-1</name>
    <dbReference type="NCBI Taxonomy" id="1314782"/>
    <lineage>
        <taxon>Eukaryota</taxon>
        <taxon>Fungi</taxon>
        <taxon>Dikarya</taxon>
        <taxon>Basidiomycota</taxon>
        <taxon>Agaricomycotina</taxon>
        <taxon>Agaricomycetes</taxon>
        <taxon>Gloeophyllales</taxon>
        <taxon>Gloeophyllaceae</taxon>
        <taxon>Neolentinus</taxon>
    </lineage>
</organism>
<evidence type="ECO:0000313" key="3">
    <source>
        <dbReference type="EMBL" id="KZT18470.1"/>
    </source>
</evidence>
<dbReference type="OrthoDB" id="2747778at2759"/>
<dbReference type="InParanoid" id="A0A165MKZ2"/>
<protein>
    <recommendedName>
        <fullName evidence="2">Fungal-type protein kinase domain-containing protein</fullName>
    </recommendedName>
</protein>
<accession>A0A165MKZ2</accession>
<dbReference type="EMBL" id="KV425680">
    <property type="protein sequence ID" value="KZT18470.1"/>
    <property type="molecule type" value="Genomic_DNA"/>
</dbReference>
<gene>
    <name evidence="3" type="ORF">NEOLEDRAFT_1045978</name>
</gene>
<feature type="non-terminal residue" evidence="3">
    <location>
        <position position="90"/>
    </location>
</feature>
<evidence type="ECO:0000259" key="2">
    <source>
        <dbReference type="Pfam" id="PF17667"/>
    </source>
</evidence>